<dbReference type="GO" id="GO:0016020">
    <property type="term" value="C:membrane"/>
    <property type="evidence" value="ECO:0007669"/>
    <property type="project" value="UniProtKB-SubCell"/>
</dbReference>
<evidence type="ECO:0000256" key="3">
    <source>
        <dbReference type="ARBA" id="ARBA00022692"/>
    </source>
</evidence>
<evidence type="ECO:0000256" key="7">
    <source>
        <dbReference type="ARBA" id="ARBA00023136"/>
    </source>
</evidence>
<name>A0AAD5H4Q2_9CHLO</name>
<reference evidence="11" key="1">
    <citation type="submission" date="2020-11" db="EMBL/GenBank/DDBJ databases">
        <title>Chlorella ohadii genome sequencing and assembly.</title>
        <authorList>
            <person name="Murik O."/>
            <person name="Treves H."/>
            <person name="Kedem I."/>
            <person name="Shotland Y."/>
            <person name="Kaplan A."/>
        </authorList>
    </citation>
    <scope>NUCLEOTIDE SEQUENCE</scope>
    <source>
        <strain evidence="11">1</strain>
    </source>
</reference>
<evidence type="ECO:0000256" key="5">
    <source>
        <dbReference type="ARBA" id="ARBA00022840"/>
    </source>
</evidence>
<keyword evidence="3 9" id="KW-0812">Transmembrane</keyword>
<feature type="transmembrane region" description="Helical" evidence="9">
    <location>
        <begin position="523"/>
        <end position="545"/>
    </location>
</feature>
<feature type="transmembrane region" description="Helical" evidence="9">
    <location>
        <begin position="601"/>
        <end position="623"/>
    </location>
</feature>
<dbReference type="SUPFAM" id="SSF52540">
    <property type="entry name" value="P-loop containing nucleoside triphosphate hydrolases"/>
    <property type="match status" value="1"/>
</dbReference>
<protein>
    <recommendedName>
        <fullName evidence="10">ABC transporter domain-containing protein</fullName>
    </recommendedName>
</protein>
<evidence type="ECO:0000256" key="8">
    <source>
        <dbReference type="SAM" id="MobiDB-lite"/>
    </source>
</evidence>
<dbReference type="AlphaFoldDB" id="A0AAD5H4Q2"/>
<keyword evidence="5" id="KW-0067">ATP-binding</keyword>
<keyword evidence="12" id="KW-1185">Reference proteome</keyword>
<gene>
    <name evidence="11" type="ORF">COHA_002699</name>
</gene>
<feature type="region of interest" description="Disordered" evidence="8">
    <location>
        <begin position="1"/>
        <end position="45"/>
    </location>
</feature>
<keyword evidence="4" id="KW-0547">Nucleotide-binding</keyword>
<accession>A0AAD5H4Q2</accession>
<evidence type="ECO:0000256" key="6">
    <source>
        <dbReference type="ARBA" id="ARBA00022989"/>
    </source>
</evidence>
<dbReference type="GO" id="GO:0016887">
    <property type="term" value="F:ATP hydrolysis activity"/>
    <property type="evidence" value="ECO:0007669"/>
    <property type="project" value="InterPro"/>
</dbReference>
<dbReference type="PANTHER" id="PTHR48041">
    <property type="entry name" value="ABC TRANSPORTER G FAMILY MEMBER 28"/>
    <property type="match status" value="1"/>
</dbReference>
<feature type="compositionally biased region" description="Low complexity" evidence="8">
    <location>
        <begin position="1"/>
        <end position="16"/>
    </location>
</feature>
<dbReference type="GO" id="GO:0005524">
    <property type="term" value="F:ATP binding"/>
    <property type="evidence" value="ECO:0007669"/>
    <property type="project" value="UniProtKB-KW"/>
</dbReference>
<dbReference type="Proteomes" id="UP001205105">
    <property type="component" value="Unassembled WGS sequence"/>
</dbReference>
<dbReference type="Pfam" id="PF01061">
    <property type="entry name" value="ABC2_membrane"/>
    <property type="match status" value="1"/>
</dbReference>
<dbReference type="Gene3D" id="3.40.50.300">
    <property type="entry name" value="P-loop containing nucleotide triphosphate hydrolases"/>
    <property type="match status" value="1"/>
</dbReference>
<dbReference type="PANTHER" id="PTHR48041:SF91">
    <property type="entry name" value="ABC TRANSPORTER G FAMILY MEMBER 28"/>
    <property type="match status" value="1"/>
</dbReference>
<dbReference type="InterPro" id="IPR050352">
    <property type="entry name" value="ABCG_transporters"/>
</dbReference>
<evidence type="ECO:0000256" key="1">
    <source>
        <dbReference type="ARBA" id="ARBA00004141"/>
    </source>
</evidence>
<dbReference type="PROSITE" id="PS50893">
    <property type="entry name" value="ABC_TRANSPORTER_2"/>
    <property type="match status" value="1"/>
</dbReference>
<comment type="caution">
    <text evidence="11">The sequence shown here is derived from an EMBL/GenBank/DDBJ whole genome shotgun (WGS) entry which is preliminary data.</text>
</comment>
<evidence type="ECO:0000313" key="11">
    <source>
        <dbReference type="EMBL" id="KAI7843801.1"/>
    </source>
</evidence>
<organism evidence="11 12">
    <name type="scientific">Chlorella ohadii</name>
    <dbReference type="NCBI Taxonomy" id="2649997"/>
    <lineage>
        <taxon>Eukaryota</taxon>
        <taxon>Viridiplantae</taxon>
        <taxon>Chlorophyta</taxon>
        <taxon>core chlorophytes</taxon>
        <taxon>Trebouxiophyceae</taxon>
        <taxon>Chlorellales</taxon>
        <taxon>Chlorellaceae</taxon>
        <taxon>Chlorella clade</taxon>
        <taxon>Chlorella</taxon>
    </lineage>
</organism>
<evidence type="ECO:0000256" key="9">
    <source>
        <dbReference type="SAM" id="Phobius"/>
    </source>
</evidence>
<dbReference type="PROSITE" id="PS00211">
    <property type="entry name" value="ABC_TRANSPORTER_1"/>
    <property type="match status" value="1"/>
</dbReference>
<evidence type="ECO:0000256" key="4">
    <source>
        <dbReference type="ARBA" id="ARBA00022741"/>
    </source>
</evidence>
<dbReference type="Pfam" id="PF00005">
    <property type="entry name" value="ABC_tran"/>
    <property type="match status" value="1"/>
</dbReference>
<dbReference type="InterPro" id="IPR003593">
    <property type="entry name" value="AAA+_ATPase"/>
</dbReference>
<dbReference type="GO" id="GO:0140359">
    <property type="term" value="F:ABC-type transporter activity"/>
    <property type="evidence" value="ECO:0007669"/>
    <property type="project" value="InterPro"/>
</dbReference>
<proteinExistence type="predicted"/>
<keyword evidence="6 9" id="KW-1133">Transmembrane helix</keyword>
<keyword evidence="7 9" id="KW-0472">Membrane</keyword>
<dbReference type="EMBL" id="JADXDR010000036">
    <property type="protein sequence ID" value="KAI7843801.1"/>
    <property type="molecule type" value="Genomic_DNA"/>
</dbReference>
<comment type="subcellular location">
    <subcellularLocation>
        <location evidence="1">Membrane</location>
        <topology evidence="1">Multi-pass membrane protein</topology>
    </subcellularLocation>
</comment>
<evidence type="ECO:0000256" key="2">
    <source>
        <dbReference type="ARBA" id="ARBA00022448"/>
    </source>
</evidence>
<dbReference type="InterPro" id="IPR003439">
    <property type="entry name" value="ABC_transporter-like_ATP-bd"/>
</dbReference>
<evidence type="ECO:0000259" key="10">
    <source>
        <dbReference type="PROSITE" id="PS50893"/>
    </source>
</evidence>
<evidence type="ECO:0000313" key="12">
    <source>
        <dbReference type="Proteomes" id="UP001205105"/>
    </source>
</evidence>
<feature type="transmembrane region" description="Helical" evidence="9">
    <location>
        <begin position="442"/>
        <end position="463"/>
    </location>
</feature>
<feature type="domain" description="ABC transporter" evidence="10">
    <location>
        <begin position="56"/>
        <end position="305"/>
    </location>
</feature>
<sequence length="628" mass="68607">MQMDSSASPKSPSSPKTVGGYSFDVEAQESSDAGGGSPSVSSGAVCQRCGGQQQTVVFRQVTYEVRAGRGRARRWQPLLHDVSGYVAPQELTALMGPSGSGKSTLLDLLAGRKTAGRLAEGSSIRFNGRRPTSAMLRREVGYVEQTESLLPLFTPSEMLLYTSELKHPHTMPRKDKLQVVEALVDKLRLRDCADTTIGSSLARGISGGEAKRVSVGLTMITCPAVLLCDEPTSGLDSWNQHAVVEALRDLARGGIAVASSIHAPSPDTFALFDRVLILQRGRAVYFGDNGEACSRYFAEQFPALRPMRPWEGIADYVIDVTSSKQLGERAASEFADAYAASELCRSNEAEMEALLAAAPQRDGNGHKHSRARSLLQLGGPPGTITPWWYGLWVLFRFRSVRGYSRPSWLLPRALSPLIPVFLLATVYWGLGNNIDVAHVTSIAGVLFMWTTSAAYGSMGLMLYKLCEEFAVSLTVSVPYAIAVFYIVKLQGSLALFWLVDVVTTAVATVLALLVGALAPNQAVAGMALPMYTTSLLYFSGFLITWGNIPPYWIWYSVIAYLRYAWGALMVNQFEGDRNIPAYGGVPVLQYYDLEHVNKWAWLGWEALFFAAFVAAAWAALSLVRHQRR</sequence>
<dbReference type="InterPro" id="IPR013525">
    <property type="entry name" value="ABC2_TM"/>
</dbReference>
<feature type="transmembrane region" description="Helical" evidence="9">
    <location>
        <begin position="494"/>
        <end position="517"/>
    </location>
</feature>
<feature type="transmembrane region" description="Helical" evidence="9">
    <location>
        <begin position="469"/>
        <end position="487"/>
    </location>
</feature>
<keyword evidence="2" id="KW-0813">Transport</keyword>
<dbReference type="InterPro" id="IPR017871">
    <property type="entry name" value="ABC_transporter-like_CS"/>
</dbReference>
<dbReference type="SMART" id="SM00382">
    <property type="entry name" value="AAA"/>
    <property type="match status" value="1"/>
</dbReference>
<feature type="transmembrane region" description="Helical" evidence="9">
    <location>
        <begin position="408"/>
        <end position="430"/>
    </location>
</feature>
<dbReference type="InterPro" id="IPR027417">
    <property type="entry name" value="P-loop_NTPase"/>
</dbReference>